<dbReference type="EMBL" id="VIIS01001773">
    <property type="protein sequence ID" value="KAF0293116.1"/>
    <property type="molecule type" value="Genomic_DNA"/>
</dbReference>
<feature type="region of interest" description="Disordered" evidence="2">
    <location>
        <begin position="168"/>
        <end position="207"/>
    </location>
</feature>
<proteinExistence type="predicted"/>
<evidence type="ECO:0000313" key="3">
    <source>
        <dbReference type="EMBL" id="KAF0293116.1"/>
    </source>
</evidence>
<dbReference type="Proteomes" id="UP000440578">
    <property type="component" value="Unassembled WGS sequence"/>
</dbReference>
<dbReference type="GO" id="GO:0042302">
    <property type="term" value="F:structural constituent of cuticle"/>
    <property type="evidence" value="ECO:0007669"/>
    <property type="project" value="UniProtKB-UniRule"/>
</dbReference>
<dbReference type="InterPro" id="IPR000618">
    <property type="entry name" value="Insect_cuticle"/>
</dbReference>
<organism evidence="3 4">
    <name type="scientific">Amphibalanus amphitrite</name>
    <name type="common">Striped barnacle</name>
    <name type="synonym">Balanus amphitrite</name>
    <dbReference type="NCBI Taxonomy" id="1232801"/>
    <lineage>
        <taxon>Eukaryota</taxon>
        <taxon>Metazoa</taxon>
        <taxon>Ecdysozoa</taxon>
        <taxon>Arthropoda</taxon>
        <taxon>Crustacea</taxon>
        <taxon>Multicrustacea</taxon>
        <taxon>Cirripedia</taxon>
        <taxon>Thoracica</taxon>
        <taxon>Thoracicalcarea</taxon>
        <taxon>Balanomorpha</taxon>
        <taxon>Balanoidea</taxon>
        <taxon>Balanidae</taxon>
        <taxon>Amphibalaninae</taxon>
        <taxon>Amphibalanus</taxon>
    </lineage>
</organism>
<dbReference type="OrthoDB" id="6815232at2759"/>
<comment type="caution">
    <text evidence="3">The sequence shown here is derived from an EMBL/GenBank/DDBJ whole genome shotgun (WGS) entry which is preliminary data.</text>
</comment>
<evidence type="ECO:0000313" key="4">
    <source>
        <dbReference type="Proteomes" id="UP000440578"/>
    </source>
</evidence>
<accession>A0A6A4VF83</accession>
<dbReference type="AlphaFoldDB" id="A0A6A4VF83"/>
<dbReference type="PROSITE" id="PS51155">
    <property type="entry name" value="CHIT_BIND_RR_2"/>
    <property type="match status" value="1"/>
</dbReference>
<evidence type="ECO:0000256" key="2">
    <source>
        <dbReference type="SAM" id="MobiDB-lite"/>
    </source>
</evidence>
<evidence type="ECO:0000256" key="1">
    <source>
        <dbReference type="PROSITE-ProRule" id="PRU00497"/>
    </source>
</evidence>
<name>A0A6A4VF83_AMPAM</name>
<protein>
    <submittedName>
        <fullName evidence="3">Uncharacterized protein</fullName>
    </submittedName>
</protein>
<feature type="region of interest" description="Disordered" evidence="2">
    <location>
        <begin position="245"/>
        <end position="313"/>
    </location>
</feature>
<reference evidence="3 4" key="1">
    <citation type="submission" date="2019-07" db="EMBL/GenBank/DDBJ databases">
        <title>Draft genome assembly of a fouling barnacle, Amphibalanus amphitrite (Darwin, 1854): The first reference genome for Thecostraca.</title>
        <authorList>
            <person name="Kim W."/>
        </authorList>
    </citation>
    <scope>NUCLEOTIDE SEQUENCE [LARGE SCALE GENOMIC DNA]</scope>
    <source>
        <strain evidence="3">SNU_AA5</strain>
        <tissue evidence="3">Soma without cirri and trophi</tissue>
    </source>
</reference>
<keyword evidence="1" id="KW-0193">Cuticle</keyword>
<dbReference type="Pfam" id="PF00379">
    <property type="entry name" value="Chitin_bind_4"/>
    <property type="match status" value="1"/>
</dbReference>
<keyword evidence="4" id="KW-1185">Reference proteome</keyword>
<feature type="compositionally biased region" description="Basic and acidic residues" evidence="2">
    <location>
        <begin position="168"/>
        <end position="183"/>
    </location>
</feature>
<gene>
    <name evidence="3" type="ORF">FJT64_009013</name>
</gene>
<feature type="compositionally biased region" description="Basic and acidic residues" evidence="2">
    <location>
        <begin position="266"/>
        <end position="276"/>
    </location>
</feature>
<sequence>MTQNKSVLVILPISARNSPTAAAARDSSILTAQRCSLPHFPLFRRTARRCGTVYLPGSRRIPPGTSARRFETTNGIKHEEVGQVFSGPLPLTGVISTEGRVSWHDPAGVHIVLYWHADENGYQPLGIKMVKHQQPPEEKLNIEQDFKMLQAMRANKLNVHDKESGISILDEKDRVTEGRDEVKPSVGNDLTEGPASDAESLQDRQEGPLEPLQSLEMSLIESLQVLKEGQVMKPLQDLGENQLAEPLPGRLESSPERLQGLEAEPLELREDPRARQLEPSQRLEAGQLETPTGVDSRPLKSPQDLGTPLTEPMSDGALLKLVALTDPSGVPSGE</sequence>